<reference evidence="2 4" key="2">
    <citation type="submission" date="2015-08" db="EMBL/GenBank/DDBJ databases">
        <title>Enterococcus genome sequence.</title>
        <authorList>
            <person name="Acedo J.Z."/>
            <person name="Vederas J.C."/>
        </authorList>
    </citation>
    <scope>NUCLEOTIDE SEQUENCE [LARGE SCALE GENOMIC DNA]</scope>
    <source>
        <strain evidence="2 4">49</strain>
    </source>
</reference>
<dbReference type="AlphaFoldDB" id="A0A1L8R8X3"/>
<dbReference type="Proteomes" id="UP000182835">
    <property type="component" value="Unassembled WGS sequence"/>
</dbReference>
<dbReference type="OrthoDB" id="2146345at2"/>
<gene>
    <name evidence="2" type="ORF">AKL21_01425</name>
    <name evidence="1" type="ORF">RU96_GL000963</name>
</gene>
<keyword evidence="4" id="KW-1185">Reference proteome</keyword>
<reference evidence="1 3" key="1">
    <citation type="submission" date="2014-12" db="EMBL/GenBank/DDBJ databases">
        <title>Draft genome sequences of 29 type strains of Enterococci.</title>
        <authorList>
            <person name="Zhong Z."/>
            <person name="Sun Z."/>
            <person name="Liu W."/>
            <person name="Zhang W."/>
            <person name="Zhang H."/>
        </authorList>
    </citation>
    <scope>NUCLEOTIDE SEQUENCE [LARGE SCALE GENOMIC DNA]</scope>
    <source>
        <strain evidence="1 3">DSM 21207</strain>
    </source>
</reference>
<proteinExistence type="predicted"/>
<accession>A0A1L8R8X3</accession>
<evidence type="ECO:0000313" key="1">
    <source>
        <dbReference type="EMBL" id="OJG16221.1"/>
    </source>
</evidence>
<protein>
    <submittedName>
        <fullName evidence="1">Uncharacterized protein</fullName>
    </submittedName>
</protein>
<dbReference type="RefSeq" id="WP_071863796.1">
    <property type="nucleotide sequence ID" value="NZ_JBHLVQ010000010.1"/>
</dbReference>
<evidence type="ECO:0000313" key="2">
    <source>
        <dbReference type="EMBL" id="PAB02208.1"/>
    </source>
</evidence>
<organism evidence="1 3">
    <name type="scientific">Enterococcus canintestini</name>
    <dbReference type="NCBI Taxonomy" id="317010"/>
    <lineage>
        <taxon>Bacteria</taxon>
        <taxon>Bacillati</taxon>
        <taxon>Bacillota</taxon>
        <taxon>Bacilli</taxon>
        <taxon>Lactobacillales</taxon>
        <taxon>Enterococcaceae</taxon>
        <taxon>Enterococcus</taxon>
    </lineage>
</organism>
<dbReference type="STRING" id="317010.RU96_GL000963"/>
<dbReference type="EMBL" id="LHUG01000001">
    <property type="protein sequence ID" value="PAB02208.1"/>
    <property type="molecule type" value="Genomic_DNA"/>
</dbReference>
<evidence type="ECO:0000313" key="4">
    <source>
        <dbReference type="Proteomes" id="UP000216797"/>
    </source>
</evidence>
<name>A0A1L8R8X3_9ENTE</name>
<evidence type="ECO:0000313" key="3">
    <source>
        <dbReference type="Proteomes" id="UP000182835"/>
    </source>
</evidence>
<dbReference type="Proteomes" id="UP000216797">
    <property type="component" value="Unassembled WGS sequence"/>
</dbReference>
<sequence length="61" mass="7319">METYDVQLEKLKNGEIKKIEVSRENFFLFRNAWVNRADKKYFVGEAHHNGDITYHYDPTVL</sequence>
<comment type="caution">
    <text evidence="1">The sequence shown here is derived from an EMBL/GenBank/DDBJ whole genome shotgun (WGS) entry which is preliminary data.</text>
</comment>
<dbReference type="EMBL" id="JXKG01000002">
    <property type="protein sequence ID" value="OJG16221.1"/>
    <property type="molecule type" value="Genomic_DNA"/>
</dbReference>